<keyword evidence="3" id="KW-1185">Reference proteome</keyword>
<dbReference type="SUPFAM" id="SSF55729">
    <property type="entry name" value="Acyl-CoA N-acyltransferases (Nat)"/>
    <property type="match status" value="1"/>
</dbReference>
<dbReference type="OrthoDB" id="9811523at2"/>
<comment type="caution">
    <text evidence="2">The sequence shown here is derived from an EMBL/GenBank/DDBJ whole genome shotgun (WGS) entry which is preliminary data.</text>
</comment>
<dbReference type="InterPro" id="IPR051531">
    <property type="entry name" value="N-acetyltransferase"/>
</dbReference>
<dbReference type="PROSITE" id="PS51186">
    <property type="entry name" value="GNAT"/>
    <property type="match status" value="1"/>
</dbReference>
<protein>
    <submittedName>
        <fullName evidence="2">Ribosomal-protein-alanine N-acetyltransferase</fullName>
    </submittedName>
</protein>
<evidence type="ECO:0000313" key="3">
    <source>
        <dbReference type="Proteomes" id="UP000249819"/>
    </source>
</evidence>
<name>A0A327W5D2_9BACT</name>
<gene>
    <name evidence="2" type="ORF">CLV59_103555</name>
</gene>
<dbReference type="PANTHER" id="PTHR43792">
    <property type="entry name" value="GNAT FAMILY, PUTATIVE (AFU_ORTHOLOGUE AFUA_3G00765)-RELATED-RELATED"/>
    <property type="match status" value="1"/>
</dbReference>
<dbReference type="InterPro" id="IPR000182">
    <property type="entry name" value="GNAT_dom"/>
</dbReference>
<dbReference type="RefSeq" id="WP_111592223.1">
    <property type="nucleotide sequence ID" value="NZ_QLMA01000003.1"/>
</dbReference>
<dbReference type="InterPro" id="IPR016181">
    <property type="entry name" value="Acyl_CoA_acyltransferase"/>
</dbReference>
<dbReference type="Pfam" id="PF13302">
    <property type="entry name" value="Acetyltransf_3"/>
    <property type="match status" value="1"/>
</dbReference>
<dbReference type="AlphaFoldDB" id="A0A327W5D2"/>
<dbReference type="Gene3D" id="3.40.630.30">
    <property type="match status" value="1"/>
</dbReference>
<dbReference type="Proteomes" id="UP000249819">
    <property type="component" value="Unassembled WGS sequence"/>
</dbReference>
<proteinExistence type="predicted"/>
<reference evidence="2 3" key="1">
    <citation type="submission" date="2018-06" db="EMBL/GenBank/DDBJ databases">
        <title>Genomic Encyclopedia of Archaeal and Bacterial Type Strains, Phase II (KMG-II): from individual species to whole genera.</title>
        <authorList>
            <person name="Goeker M."/>
        </authorList>
    </citation>
    <scope>NUCLEOTIDE SEQUENCE [LARGE SCALE GENOMIC DNA]</scope>
    <source>
        <strain evidence="2 3">DSM 29821</strain>
    </source>
</reference>
<accession>A0A327W5D2</accession>
<dbReference type="GO" id="GO:0008999">
    <property type="term" value="F:protein-N-terminal-alanine acetyltransferase activity"/>
    <property type="evidence" value="ECO:0007669"/>
    <property type="project" value="TreeGrafter"/>
</dbReference>
<dbReference type="EMBL" id="QLMA01000003">
    <property type="protein sequence ID" value="RAJ83586.1"/>
    <property type="molecule type" value="Genomic_DNA"/>
</dbReference>
<keyword evidence="2" id="KW-0808">Transferase</keyword>
<feature type="domain" description="N-acetyltransferase" evidence="1">
    <location>
        <begin position="16"/>
        <end position="179"/>
    </location>
</feature>
<sequence>MNKLPDAFPVLSTERLTLAPVSMAMLEDIFFIFNDPKVVRFYPVAPLANRGKAMERIQQYQRMFREKTGIRWVIIAKGTHSVVGTIGINSMDSNNKCSISYDLSSNWWKRGYMQEAMQAFLAYVFGTLEINRVQAEVMKDNTDSCVLLEKLGFEKEGLLREWQYWDGRYNDIYMYALLRREYKAEDHTLGV</sequence>
<evidence type="ECO:0000313" key="2">
    <source>
        <dbReference type="EMBL" id="RAJ83586.1"/>
    </source>
</evidence>
<evidence type="ECO:0000259" key="1">
    <source>
        <dbReference type="PROSITE" id="PS51186"/>
    </source>
</evidence>
<organism evidence="2 3">
    <name type="scientific">Chitinophaga dinghuensis</name>
    <dbReference type="NCBI Taxonomy" id="1539050"/>
    <lineage>
        <taxon>Bacteria</taxon>
        <taxon>Pseudomonadati</taxon>
        <taxon>Bacteroidota</taxon>
        <taxon>Chitinophagia</taxon>
        <taxon>Chitinophagales</taxon>
        <taxon>Chitinophagaceae</taxon>
        <taxon>Chitinophaga</taxon>
    </lineage>
</organism>
<dbReference type="PANTHER" id="PTHR43792:SF9">
    <property type="entry name" value="RIBOSOMAL-PROTEIN-ALANINE ACETYLTRANSFERASE"/>
    <property type="match status" value="1"/>
</dbReference>
<dbReference type="GO" id="GO:0005737">
    <property type="term" value="C:cytoplasm"/>
    <property type="evidence" value="ECO:0007669"/>
    <property type="project" value="TreeGrafter"/>
</dbReference>